<evidence type="ECO:0000313" key="2">
    <source>
        <dbReference type="Proteomes" id="UP000077355"/>
    </source>
</evidence>
<proteinExistence type="predicted"/>
<accession>A0A162MCM5</accession>
<dbReference type="Pfam" id="PF14275">
    <property type="entry name" value="DUF4362"/>
    <property type="match status" value="1"/>
</dbReference>
<dbReference type="EMBL" id="LVJI01000009">
    <property type="protein sequence ID" value="OAB47175.1"/>
    <property type="molecule type" value="Genomic_DNA"/>
</dbReference>
<comment type="caution">
    <text evidence="1">The sequence shown here is derived from an EMBL/GenBank/DDBJ whole genome shotgun (WGS) entry which is preliminary data.</text>
</comment>
<evidence type="ECO:0000313" key="1">
    <source>
        <dbReference type="EMBL" id="OAB47175.1"/>
    </source>
</evidence>
<dbReference type="OrthoDB" id="1912370at2"/>
<sequence>MNDSLHSDLSPKDAATKGYIVAGPSGVANVSKLEKFYEDYLNKTRNSITLARYTDEGDPTYVDLELNGEELLYTYDNSWDEFGGQNKGVRKTSCTQMGIRTGPRADSNGTEYFLTSCRDNIGYSDLDKKEYFLLFIDDNKNK</sequence>
<dbReference type="AlphaFoldDB" id="A0A162MCM5"/>
<protein>
    <recommendedName>
        <fullName evidence="3">DUF4362 domain-containing protein</fullName>
    </recommendedName>
</protein>
<dbReference type="InterPro" id="IPR025372">
    <property type="entry name" value="DUF4362"/>
</dbReference>
<gene>
    <name evidence="1" type="ORF">PBAT_07815</name>
</gene>
<dbReference type="Proteomes" id="UP000077355">
    <property type="component" value="Unassembled WGS sequence"/>
</dbReference>
<evidence type="ECO:0008006" key="3">
    <source>
        <dbReference type="Google" id="ProtNLM"/>
    </source>
</evidence>
<name>A0A162MCM5_9BACL</name>
<keyword evidence="2" id="KW-1185">Reference proteome</keyword>
<dbReference type="RefSeq" id="WP_068648256.1">
    <property type="nucleotide sequence ID" value="NZ_CP043611.1"/>
</dbReference>
<organism evidence="1 2">
    <name type="scientific">Paenibacillus antarcticus</name>
    <dbReference type="NCBI Taxonomy" id="253703"/>
    <lineage>
        <taxon>Bacteria</taxon>
        <taxon>Bacillati</taxon>
        <taxon>Bacillota</taxon>
        <taxon>Bacilli</taxon>
        <taxon>Bacillales</taxon>
        <taxon>Paenibacillaceae</taxon>
        <taxon>Paenibacillus</taxon>
    </lineage>
</organism>
<reference evidence="1" key="1">
    <citation type="submission" date="2016-03" db="EMBL/GenBank/DDBJ databases">
        <title>Draft genome sequence of Paenibacillus antarcticus CECT 5836.</title>
        <authorList>
            <person name="Shin S.-K."/>
            <person name="Yi H."/>
        </authorList>
    </citation>
    <scope>NUCLEOTIDE SEQUENCE [LARGE SCALE GENOMIC DNA]</scope>
    <source>
        <strain evidence="1">CECT 5836</strain>
    </source>
</reference>